<reference evidence="1 2" key="1">
    <citation type="submission" date="2015-09" db="EMBL/GenBank/DDBJ databases">
        <title>Aphanizomenon flos-aquae WA102.</title>
        <authorList>
            <person name="Driscoll C."/>
        </authorList>
    </citation>
    <scope>NUCLEOTIDE SEQUENCE [LARGE SCALE GENOMIC DNA]</scope>
    <source>
        <strain evidence="1">WA102</strain>
    </source>
</reference>
<protein>
    <submittedName>
        <fullName evidence="1">Uncharacterized protein</fullName>
    </submittedName>
</protein>
<dbReference type="GO" id="GO:0004190">
    <property type="term" value="F:aspartic-type endopeptidase activity"/>
    <property type="evidence" value="ECO:0007669"/>
    <property type="project" value="InterPro"/>
</dbReference>
<organism evidence="1 2">
    <name type="scientific">Aphanizomenon flos-aquae WA102</name>
    <dbReference type="NCBI Taxonomy" id="1710896"/>
    <lineage>
        <taxon>Bacteria</taxon>
        <taxon>Bacillati</taxon>
        <taxon>Cyanobacteriota</taxon>
        <taxon>Cyanophyceae</taxon>
        <taxon>Nostocales</taxon>
        <taxon>Aphanizomenonaceae</taxon>
        <taxon>Aphanizomenon</taxon>
    </lineage>
</organism>
<dbReference type="PROSITE" id="PS00141">
    <property type="entry name" value="ASP_PROTEASE"/>
    <property type="match status" value="1"/>
</dbReference>
<dbReference type="EMBL" id="LJOW01001127">
    <property type="protein sequence ID" value="OBQ31583.1"/>
    <property type="molecule type" value="Genomic_DNA"/>
</dbReference>
<dbReference type="Proteomes" id="UP000092093">
    <property type="component" value="Unassembled WGS sequence"/>
</dbReference>
<proteinExistence type="predicted"/>
<sequence>MSEARYLKIEVRPMRPAPEVRRFHLTQEVRTDNGCRGTLIFDSGASDSLVTRSFVRRANLKRMGDCKMNVQNFGGQSLQCSGIYCLEMRGEGGKTMSIALKAVPDLGYLPEVQCLRWINEVQPGTRG</sequence>
<name>A0A1B7W3B9_APHFL</name>
<dbReference type="InterPro" id="IPR001969">
    <property type="entry name" value="Aspartic_peptidase_AS"/>
</dbReference>
<dbReference type="AlphaFoldDB" id="A0A1B7W3B9"/>
<evidence type="ECO:0000313" key="2">
    <source>
        <dbReference type="Proteomes" id="UP000092093"/>
    </source>
</evidence>
<dbReference type="Gene3D" id="2.40.70.10">
    <property type="entry name" value="Acid Proteases"/>
    <property type="match status" value="1"/>
</dbReference>
<evidence type="ECO:0000313" key="1">
    <source>
        <dbReference type="EMBL" id="OBQ31583.1"/>
    </source>
</evidence>
<comment type="caution">
    <text evidence="1">The sequence shown here is derived from an EMBL/GenBank/DDBJ whole genome shotgun (WGS) entry which is preliminary data.</text>
</comment>
<gene>
    <name evidence="1" type="ORF">AN484_28900</name>
</gene>
<feature type="non-terminal residue" evidence="1">
    <location>
        <position position="127"/>
    </location>
</feature>
<dbReference type="InterPro" id="IPR021109">
    <property type="entry name" value="Peptidase_aspartic_dom_sf"/>
</dbReference>
<dbReference type="GO" id="GO:0006508">
    <property type="term" value="P:proteolysis"/>
    <property type="evidence" value="ECO:0007669"/>
    <property type="project" value="InterPro"/>
</dbReference>
<accession>A0A1B7W3B9</accession>